<dbReference type="STRING" id="216942.SLITO_v1c02420"/>
<dbReference type="GO" id="GO:0000049">
    <property type="term" value="F:tRNA binding"/>
    <property type="evidence" value="ECO:0007669"/>
    <property type="project" value="InterPro"/>
</dbReference>
<comment type="cofactor">
    <cofactor evidence="13">
        <name>Mg(2+)</name>
        <dbReference type="ChEBI" id="CHEBI:18420"/>
    </cofactor>
    <text evidence="13">Binds 2 magnesium ions per tetramer.</text>
</comment>
<dbReference type="FunFam" id="3.30.930.10:FF:000089">
    <property type="entry name" value="Phenylalanine--tRNA ligase alpha subunit"/>
    <property type="match status" value="1"/>
</dbReference>
<dbReference type="GO" id="GO:0005737">
    <property type="term" value="C:cytoplasm"/>
    <property type="evidence" value="ECO:0007669"/>
    <property type="project" value="UniProtKB-SubCell"/>
</dbReference>
<dbReference type="EMBL" id="CP012357">
    <property type="protein sequence ID" value="AKX33898.1"/>
    <property type="molecule type" value="Genomic_DNA"/>
</dbReference>
<protein>
    <recommendedName>
        <fullName evidence="13">Phenylalanine--tRNA ligase alpha subunit</fullName>
        <ecNumber evidence="13">6.1.1.20</ecNumber>
    </recommendedName>
    <alternativeName>
        <fullName evidence="13">Phenylalanyl-tRNA synthetase alpha subunit</fullName>
        <shortName evidence="13">PheRS</shortName>
    </alternativeName>
</protein>
<keyword evidence="11 13" id="KW-0030">Aminoacyl-tRNA synthetase</keyword>
<keyword evidence="5 13" id="KW-0436">Ligase</keyword>
<dbReference type="InterPro" id="IPR002319">
    <property type="entry name" value="Phenylalanyl-tRNA_Synthase"/>
</dbReference>
<dbReference type="InterPro" id="IPR006195">
    <property type="entry name" value="aa-tRNA-synth_II"/>
</dbReference>
<keyword evidence="9 13" id="KW-0460">Magnesium</keyword>
<dbReference type="PROSITE" id="PS50862">
    <property type="entry name" value="AA_TRNA_LIGASE_II"/>
    <property type="match status" value="1"/>
</dbReference>
<comment type="subcellular location">
    <subcellularLocation>
        <location evidence="1 13">Cytoplasm</location>
    </subcellularLocation>
</comment>
<dbReference type="CDD" id="cd00496">
    <property type="entry name" value="PheRS_alpha_core"/>
    <property type="match status" value="1"/>
</dbReference>
<dbReference type="OrthoDB" id="9800719at2"/>
<dbReference type="HAMAP" id="MF_00281">
    <property type="entry name" value="Phe_tRNA_synth_alpha1"/>
    <property type="match status" value="1"/>
</dbReference>
<dbReference type="KEGG" id="sll:SLITO_v1c02420"/>
<dbReference type="InterPro" id="IPR022911">
    <property type="entry name" value="Phe_tRNA_ligase_alpha1_bac"/>
</dbReference>
<dbReference type="PATRIC" id="fig|216942.3.peg.243"/>
<dbReference type="Pfam" id="PF01409">
    <property type="entry name" value="tRNA-synt_2d"/>
    <property type="match status" value="1"/>
</dbReference>
<evidence type="ECO:0000256" key="2">
    <source>
        <dbReference type="ARBA" id="ARBA00010207"/>
    </source>
</evidence>
<evidence type="ECO:0000256" key="1">
    <source>
        <dbReference type="ARBA" id="ARBA00004496"/>
    </source>
</evidence>
<evidence type="ECO:0000256" key="11">
    <source>
        <dbReference type="ARBA" id="ARBA00023146"/>
    </source>
</evidence>
<dbReference type="InterPro" id="IPR004188">
    <property type="entry name" value="Phe-tRNA_ligase_II_N"/>
</dbReference>
<evidence type="ECO:0000259" key="14">
    <source>
        <dbReference type="PROSITE" id="PS50862"/>
    </source>
</evidence>
<accession>A0A0K1W152</accession>
<comment type="subunit">
    <text evidence="3 13">Tetramer of two alpha and two beta subunits.</text>
</comment>
<reference evidence="15 16" key="1">
    <citation type="journal article" date="2015" name="Genome Announc.">
        <title>Complete Genome Sequence of Spiroplasma litorale TN-1T (DSM 21781), a Bacterium Isolated from a Green-Eyed Horsefly (Tabanus nigrovittatus).</title>
        <authorList>
            <person name="Lo W.S."/>
            <person name="Lai Y.C."/>
            <person name="Lien Y.W."/>
            <person name="Wang T.H."/>
            <person name="Kuo C.H."/>
        </authorList>
    </citation>
    <scope>NUCLEOTIDE SEQUENCE [LARGE SCALE GENOMIC DNA]</scope>
    <source>
        <strain evidence="15 16">TN-1</strain>
    </source>
</reference>
<keyword evidence="10 13" id="KW-0648">Protein biosynthesis</keyword>
<dbReference type="GO" id="GO:0000287">
    <property type="term" value="F:magnesium ion binding"/>
    <property type="evidence" value="ECO:0007669"/>
    <property type="project" value="UniProtKB-UniRule"/>
</dbReference>
<dbReference type="AlphaFoldDB" id="A0A0K1W152"/>
<evidence type="ECO:0000256" key="10">
    <source>
        <dbReference type="ARBA" id="ARBA00022917"/>
    </source>
</evidence>
<keyword evidence="8 13" id="KW-0067">ATP-binding</keyword>
<evidence type="ECO:0000313" key="15">
    <source>
        <dbReference type="EMBL" id="AKX33898.1"/>
    </source>
</evidence>
<evidence type="ECO:0000256" key="7">
    <source>
        <dbReference type="ARBA" id="ARBA00022741"/>
    </source>
</evidence>
<evidence type="ECO:0000313" key="16">
    <source>
        <dbReference type="Proteomes" id="UP000067476"/>
    </source>
</evidence>
<evidence type="ECO:0000256" key="5">
    <source>
        <dbReference type="ARBA" id="ARBA00022598"/>
    </source>
</evidence>
<comment type="catalytic activity">
    <reaction evidence="12 13">
        <text>tRNA(Phe) + L-phenylalanine + ATP = L-phenylalanyl-tRNA(Phe) + AMP + diphosphate + H(+)</text>
        <dbReference type="Rhea" id="RHEA:19413"/>
        <dbReference type="Rhea" id="RHEA-COMP:9668"/>
        <dbReference type="Rhea" id="RHEA-COMP:9699"/>
        <dbReference type="ChEBI" id="CHEBI:15378"/>
        <dbReference type="ChEBI" id="CHEBI:30616"/>
        <dbReference type="ChEBI" id="CHEBI:33019"/>
        <dbReference type="ChEBI" id="CHEBI:58095"/>
        <dbReference type="ChEBI" id="CHEBI:78442"/>
        <dbReference type="ChEBI" id="CHEBI:78531"/>
        <dbReference type="ChEBI" id="CHEBI:456215"/>
        <dbReference type="EC" id="6.1.1.20"/>
    </reaction>
</comment>
<feature type="binding site" evidence="13">
    <location>
        <position position="258"/>
    </location>
    <ligand>
        <name>Mg(2+)</name>
        <dbReference type="ChEBI" id="CHEBI:18420"/>
        <note>shared with beta subunit</note>
    </ligand>
</feature>
<keyword evidence="6 13" id="KW-0479">Metal-binding</keyword>
<dbReference type="InterPro" id="IPR010978">
    <property type="entry name" value="tRNA-bd_arm"/>
</dbReference>
<comment type="similarity">
    <text evidence="2 13">Belongs to the class-II aminoacyl-tRNA synthetase family. Phe-tRNA synthetase alpha subunit type 1 subfamily.</text>
</comment>
<organism evidence="15 16">
    <name type="scientific">Spiroplasma litorale</name>
    <dbReference type="NCBI Taxonomy" id="216942"/>
    <lineage>
        <taxon>Bacteria</taxon>
        <taxon>Bacillati</taxon>
        <taxon>Mycoplasmatota</taxon>
        <taxon>Mollicutes</taxon>
        <taxon>Entomoplasmatales</taxon>
        <taxon>Spiroplasmataceae</taxon>
        <taxon>Spiroplasma</taxon>
    </lineage>
</organism>
<dbReference type="PANTHER" id="PTHR11538:SF41">
    <property type="entry name" value="PHENYLALANINE--TRNA LIGASE, MITOCHONDRIAL"/>
    <property type="match status" value="1"/>
</dbReference>
<dbReference type="Gene3D" id="3.30.930.10">
    <property type="entry name" value="Bira Bifunctional Protein, Domain 2"/>
    <property type="match status" value="1"/>
</dbReference>
<dbReference type="Pfam" id="PF02912">
    <property type="entry name" value="Phe_tRNA-synt_N"/>
    <property type="match status" value="1"/>
</dbReference>
<dbReference type="GO" id="GO:0004826">
    <property type="term" value="F:phenylalanine-tRNA ligase activity"/>
    <property type="evidence" value="ECO:0007669"/>
    <property type="project" value="UniProtKB-UniRule"/>
</dbReference>
<dbReference type="GO" id="GO:0006432">
    <property type="term" value="P:phenylalanyl-tRNA aminoacylation"/>
    <property type="evidence" value="ECO:0007669"/>
    <property type="project" value="UniProtKB-UniRule"/>
</dbReference>
<proteinExistence type="inferred from homology"/>
<evidence type="ECO:0000256" key="12">
    <source>
        <dbReference type="ARBA" id="ARBA00049255"/>
    </source>
</evidence>
<dbReference type="NCBIfam" id="TIGR00468">
    <property type="entry name" value="pheS"/>
    <property type="match status" value="1"/>
</dbReference>
<keyword evidence="4 13" id="KW-0963">Cytoplasm</keyword>
<dbReference type="InterPro" id="IPR004529">
    <property type="entry name" value="Phe-tRNA-synth_IIc_asu"/>
</dbReference>
<dbReference type="RefSeq" id="WP_075057996.1">
    <property type="nucleotide sequence ID" value="NZ_CP012357.1"/>
</dbReference>
<keyword evidence="16" id="KW-1185">Reference proteome</keyword>
<dbReference type="PANTHER" id="PTHR11538">
    <property type="entry name" value="PHENYLALANYL-TRNA SYNTHETASE"/>
    <property type="match status" value="1"/>
</dbReference>
<dbReference type="EC" id="6.1.1.20" evidence="13"/>
<evidence type="ECO:0000256" key="3">
    <source>
        <dbReference type="ARBA" id="ARBA00011209"/>
    </source>
</evidence>
<sequence>MIKKIDNILKEFNKEISEVSSKSNLESIKKKYLGKDSELNNILKDIKKVGNEERKEVGNKSNEVKNSIISLITEQQEKFDLIDLKKQLEVEKIDQTFPGINLKQGSIHPLNIAINEVCEIFKELGYQLIDGNEIETDEYCFQKLNMPIGHPARDMQDTFYIDDKTVLRTHATNITARMLTYCAKNNLKDMAVLSFGNVYRRDDDDATHSHQFMQMDVFAIGKDISFANLKWILEHLCKRLFSENTKIRMRPSFFPFTEPSAEVDVECINCSGKGCSICKNTGFIEILGSGMIDPNVLIQNGLDPNEITGLAFGVGIERIAMLKYNLKNIRDLYENDVRFLDQFTFFGN</sequence>
<dbReference type="GO" id="GO:0005524">
    <property type="term" value="F:ATP binding"/>
    <property type="evidence" value="ECO:0007669"/>
    <property type="project" value="UniProtKB-UniRule"/>
</dbReference>
<evidence type="ECO:0000256" key="13">
    <source>
        <dbReference type="HAMAP-Rule" id="MF_00281"/>
    </source>
</evidence>
<gene>
    <name evidence="13 15" type="primary">pheS</name>
    <name evidence="15" type="ORF">SLITO_v1c02420</name>
</gene>
<dbReference type="InterPro" id="IPR045864">
    <property type="entry name" value="aa-tRNA-synth_II/BPL/LPL"/>
</dbReference>
<evidence type="ECO:0000256" key="8">
    <source>
        <dbReference type="ARBA" id="ARBA00022840"/>
    </source>
</evidence>
<evidence type="ECO:0000256" key="4">
    <source>
        <dbReference type="ARBA" id="ARBA00022490"/>
    </source>
</evidence>
<keyword evidence="7 13" id="KW-0547">Nucleotide-binding</keyword>
<evidence type="ECO:0000256" key="9">
    <source>
        <dbReference type="ARBA" id="ARBA00022842"/>
    </source>
</evidence>
<name>A0A0K1W152_9MOLU</name>
<dbReference type="SUPFAM" id="SSF55681">
    <property type="entry name" value="Class II aaRS and biotin synthetases"/>
    <property type="match status" value="1"/>
</dbReference>
<feature type="domain" description="Aminoacyl-transfer RNA synthetases class-II family profile" evidence="14">
    <location>
        <begin position="119"/>
        <end position="334"/>
    </location>
</feature>
<dbReference type="SUPFAM" id="SSF46589">
    <property type="entry name" value="tRNA-binding arm"/>
    <property type="match status" value="1"/>
</dbReference>
<dbReference type="Proteomes" id="UP000067476">
    <property type="component" value="Chromosome"/>
</dbReference>
<evidence type="ECO:0000256" key="6">
    <source>
        <dbReference type="ARBA" id="ARBA00022723"/>
    </source>
</evidence>